<feature type="non-terminal residue" evidence="1">
    <location>
        <position position="1"/>
    </location>
</feature>
<name>A0ACA9RAC2_9GLOM</name>
<accession>A0ACA9RAC2</accession>
<sequence>NQDALQTVLREIANTFRDITARAAAAPRAPIHETNLVHVEPFFGTEEEDPLNGSNCPIELPIRIIGLLEERSR</sequence>
<dbReference type="EMBL" id="CAJVQC010047498">
    <property type="protein sequence ID" value="CAG8784824.1"/>
    <property type="molecule type" value="Genomic_DNA"/>
</dbReference>
<evidence type="ECO:0000313" key="1">
    <source>
        <dbReference type="EMBL" id="CAG8784824.1"/>
    </source>
</evidence>
<dbReference type="Proteomes" id="UP000789920">
    <property type="component" value="Unassembled WGS sequence"/>
</dbReference>
<organism evidence="1 2">
    <name type="scientific">Racocetra persica</name>
    <dbReference type="NCBI Taxonomy" id="160502"/>
    <lineage>
        <taxon>Eukaryota</taxon>
        <taxon>Fungi</taxon>
        <taxon>Fungi incertae sedis</taxon>
        <taxon>Mucoromycota</taxon>
        <taxon>Glomeromycotina</taxon>
        <taxon>Glomeromycetes</taxon>
        <taxon>Diversisporales</taxon>
        <taxon>Gigasporaceae</taxon>
        <taxon>Racocetra</taxon>
    </lineage>
</organism>
<keyword evidence="2" id="KW-1185">Reference proteome</keyword>
<comment type="caution">
    <text evidence="1">The sequence shown here is derived from an EMBL/GenBank/DDBJ whole genome shotgun (WGS) entry which is preliminary data.</text>
</comment>
<gene>
    <name evidence="1" type="ORF">RPERSI_LOCUS18126</name>
</gene>
<protein>
    <submittedName>
        <fullName evidence="1">30674_t:CDS:1</fullName>
    </submittedName>
</protein>
<evidence type="ECO:0000313" key="2">
    <source>
        <dbReference type="Proteomes" id="UP000789920"/>
    </source>
</evidence>
<proteinExistence type="predicted"/>
<reference evidence="1" key="1">
    <citation type="submission" date="2021-06" db="EMBL/GenBank/DDBJ databases">
        <authorList>
            <person name="Kallberg Y."/>
            <person name="Tangrot J."/>
            <person name="Rosling A."/>
        </authorList>
    </citation>
    <scope>NUCLEOTIDE SEQUENCE</scope>
    <source>
        <strain evidence="1">MA461A</strain>
    </source>
</reference>